<dbReference type="SMART" id="SM00471">
    <property type="entry name" value="HDc"/>
    <property type="match status" value="1"/>
</dbReference>
<comment type="similarity">
    <text evidence="2 6">Belongs to the cyclic nucleotide phosphodiesterase family.</text>
</comment>
<protein>
    <recommendedName>
        <fullName evidence="6">Phosphodiesterase</fullName>
        <ecNumber evidence="6">3.1.4.-</ecNumber>
    </recommendedName>
</protein>
<dbReference type="GO" id="GO:0047555">
    <property type="term" value="F:3',5'-cyclic-GMP phosphodiesterase activity"/>
    <property type="evidence" value="ECO:0000318"/>
    <property type="project" value="GO_Central"/>
</dbReference>
<dbReference type="GO" id="GO:0141162">
    <property type="term" value="P:negative regulation of cAMP/PKA signal transduction"/>
    <property type="evidence" value="ECO:0000318"/>
    <property type="project" value="GO_Central"/>
</dbReference>
<keyword evidence="5 6" id="KW-0378">Hydrolase</keyword>
<dbReference type="GO" id="GO:0008340">
    <property type="term" value="P:determination of adult lifespan"/>
    <property type="evidence" value="ECO:0007669"/>
    <property type="project" value="EnsemblMetazoa"/>
</dbReference>
<dbReference type="PROSITE" id="PS51845">
    <property type="entry name" value="PDEASE_I_2"/>
    <property type="match status" value="1"/>
</dbReference>
<dbReference type="FunFam" id="3.30.450.40:FF:000067">
    <property type="entry name" value="Phosphodiesterase"/>
    <property type="match status" value="1"/>
</dbReference>
<comment type="catalytic activity">
    <reaction evidence="1">
        <text>a nucleoside 3',5'-cyclic phosphate + H2O = a nucleoside 5'-phosphate + H(+)</text>
        <dbReference type="Rhea" id="RHEA:14653"/>
        <dbReference type="ChEBI" id="CHEBI:15377"/>
        <dbReference type="ChEBI" id="CHEBI:15378"/>
        <dbReference type="ChEBI" id="CHEBI:57867"/>
        <dbReference type="ChEBI" id="CHEBI:58464"/>
        <dbReference type="EC" id="3.1.4.17"/>
    </reaction>
</comment>
<reference evidence="9" key="1">
    <citation type="journal article" date="2008" name="Nat. Genet.">
        <title>The Pristionchus pacificus genome provides a unique perspective on nematode lifestyle and parasitism.</title>
        <authorList>
            <person name="Dieterich C."/>
            <person name="Clifton S.W."/>
            <person name="Schuster L.N."/>
            <person name="Chinwalla A."/>
            <person name="Delehaunty K."/>
            <person name="Dinkelacker I."/>
            <person name="Fulton L."/>
            <person name="Fulton R."/>
            <person name="Godfrey J."/>
            <person name="Minx P."/>
            <person name="Mitreva M."/>
            <person name="Roeseler W."/>
            <person name="Tian H."/>
            <person name="Witte H."/>
            <person name="Yang S.P."/>
            <person name="Wilson R.K."/>
            <person name="Sommer R.J."/>
        </authorList>
    </citation>
    <scope>NUCLEOTIDE SEQUENCE [LARGE SCALE GENOMIC DNA]</scope>
    <source>
        <strain evidence="9">PS312</strain>
    </source>
</reference>
<organism evidence="8 9">
    <name type="scientific">Pristionchus pacificus</name>
    <name type="common">Parasitic nematode worm</name>
    <dbReference type="NCBI Taxonomy" id="54126"/>
    <lineage>
        <taxon>Eukaryota</taxon>
        <taxon>Metazoa</taxon>
        <taxon>Ecdysozoa</taxon>
        <taxon>Nematoda</taxon>
        <taxon>Chromadorea</taxon>
        <taxon>Rhabditida</taxon>
        <taxon>Rhabditina</taxon>
        <taxon>Diplogasteromorpha</taxon>
        <taxon>Diplogasteroidea</taxon>
        <taxon>Neodiplogasteridae</taxon>
        <taxon>Pristionchus</taxon>
    </lineage>
</organism>
<feature type="compositionally biased region" description="Polar residues" evidence="7">
    <location>
        <begin position="861"/>
        <end position="871"/>
    </location>
</feature>
<feature type="region of interest" description="Disordered" evidence="7">
    <location>
        <begin position="843"/>
        <end position="871"/>
    </location>
</feature>
<reference evidence="8" key="2">
    <citation type="submission" date="2022-06" db="UniProtKB">
        <authorList>
            <consortium name="EnsemblMetazoa"/>
        </authorList>
    </citation>
    <scope>IDENTIFICATION</scope>
    <source>
        <strain evidence="8">PS312</strain>
    </source>
</reference>
<dbReference type="SUPFAM" id="SSF55781">
    <property type="entry name" value="GAF domain-like"/>
    <property type="match status" value="1"/>
</dbReference>
<dbReference type="GO" id="GO:0010446">
    <property type="term" value="P:response to alkaline pH"/>
    <property type="evidence" value="ECO:0007669"/>
    <property type="project" value="EnsemblMetazoa"/>
</dbReference>
<evidence type="ECO:0000313" key="8">
    <source>
        <dbReference type="EnsemblMetazoa" id="PPA13116.1"/>
    </source>
</evidence>
<evidence type="ECO:0000256" key="6">
    <source>
        <dbReference type="RuleBase" id="RU363067"/>
    </source>
</evidence>
<feature type="compositionally biased region" description="Low complexity" evidence="7">
    <location>
        <begin position="37"/>
        <end position="48"/>
    </location>
</feature>
<dbReference type="CDD" id="cd00077">
    <property type="entry name" value="HDc"/>
    <property type="match status" value="1"/>
</dbReference>
<dbReference type="SUPFAM" id="SSF109604">
    <property type="entry name" value="HD-domain/PDEase-like"/>
    <property type="match status" value="1"/>
</dbReference>
<dbReference type="PROSITE" id="PS00126">
    <property type="entry name" value="PDEASE_I_1"/>
    <property type="match status" value="1"/>
</dbReference>
<dbReference type="GO" id="GO:0010628">
    <property type="term" value="P:positive regulation of gene expression"/>
    <property type="evidence" value="ECO:0007669"/>
    <property type="project" value="EnsemblMetazoa"/>
</dbReference>
<evidence type="ECO:0000256" key="4">
    <source>
        <dbReference type="ARBA" id="ARBA00022723"/>
    </source>
</evidence>
<dbReference type="GO" id="GO:0046872">
    <property type="term" value="F:metal ion binding"/>
    <property type="evidence" value="ECO:0007669"/>
    <property type="project" value="UniProtKB-KW"/>
</dbReference>
<dbReference type="InterPro" id="IPR002073">
    <property type="entry name" value="PDEase_catalytic_dom"/>
</dbReference>
<dbReference type="EnsemblMetazoa" id="PPA13116.1">
    <property type="protein sequence ID" value="PPA13116.1"/>
    <property type="gene ID" value="WBGene00102670"/>
</dbReference>
<evidence type="ECO:0000256" key="5">
    <source>
        <dbReference type="ARBA" id="ARBA00022801"/>
    </source>
</evidence>
<dbReference type="FunFam" id="1.10.1300.10:FF:000003">
    <property type="entry name" value="Phosphodiesterase"/>
    <property type="match status" value="1"/>
</dbReference>
<dbReference type="InterPro" id="IPR003607">
    <property type="entry name" value="HD/PDEase_dom"/>
</dbReference>
<dbReference type="Pfam" id="PF01590">
    <property type="entry name" value="GAF"/>
    <property type="match status" value="1"/>
</dbReference>
<proteinExistence type="inferred from homology"/>
<dbReference type="InterPro" id="IPR036971">
    <property type="entry name" value="PDEase_catalytic_dom_sf"/>
</dbReference>
<evidence type="ECO:0000313" key="9">
    <source>
        <dbReference type="Proteomes" id="UP000005239"/>
    </source>
</evidence>
<dbReference type="AlphaFoldDB" id="A0A2A6BSY0"/>
<sequence>MVAPGGMKIPANQGNPAVPTVSRVAPRSKSIDRSTIASASKEAASVKKTPSMDGGVNGMAEERIIAFLRTNPRVLERYVTSNEISPETFNRWAAKRHLKDKRQSSRALPVKSWTAADLASRRRILHDHSDSLCEARMIFEIAVCMAQVVGTSTFEVHLFTQPLNLGAFLPPIDQLRIGCPSGRSSGLSRALSRSSDAILENEEGSYTLYKSNSAEGGLRQKKIRRGAPRQEPLYTQKLINCEGSTIGQIDFHSVISDKEKQILGIIATWASSCVHFAQLSSQLQSKGEESELFLRQRKLNAFLLDVAKSIFQDIVSMDNVILKVMNFAQKLVSADRASLFLVDSKTKELYARIFDVGQGQDEHVKLNADGNKEIRFPMTKGIAGHVATTGEVLNIENAYDDDRFNAEVDSKTGYHTTTILCMPIFIRTSVIGVVQMVNKMDGVFNKADEDAFEMFAVYCGLALHHAKLYDKIRRSEQKYRVALEVLAYHSVCNRDEVTKLRKLEQPHKILELETYDFNGMKLTELEKPLYAVYMFRTLFNDKFRFDPDDLTRFMLTDSSTKKTPAHARLRIRPTVGLNLRATPSTVLSGTKGAGFFLQPLVAYHNWAHGWSVAHAMFVLLNSTDIFTSFEALALFISCICHDLDHRGKNNAFMKNMSTPLAAIYSTSVMEHHHFNQTVTILQQDGHNILKSMSSDEYKRALATIKHCILATDLALARLAGLAAEGSFNLEIDDHRKLLQGILMTGCDLIASAKPWAIQTETVKVIFEEFYEQGDAERVNGKEPMAMMDRNKANELPQMQVGFMRGICVPCYDVIAKIIPEVGKLRDQCEYNAKMWEALAEESKKIQEDKKKADDAKSLSIQDKQNGNGTEN</sequence>
<dbReference type="GO" id="GO:0006935">
    <property type="term" value="P:chemotaxis"/>
    <property type="evidence" value="ECO:0007669"/>
    <property type="project" value="EnsemblMetazoa"/>
</dbReference>
<keyword evidence="3" id="KW-0140">cGMP</keyword>
<dbReference type="GO" id="GO:0042542">
    <property type="term" value="P:response to hydrogen peroxide"/>
    <property type="evidence" value="ECO:0007669"/>
    <property type="project" value="EnsemblMetazoa"/>
</dbReference>
<dbReference type="InterPro" id="IPR023174">
    <property type="entry name" value="PDEase_CS"/>
</dbReference>
<gene>
    <name evidence="8" type="primary">WBGene00102670</name>
</gene>
<dbReference type="GO" id="GO:0004118">
    <property type="term" value="F:3',5'-cGMP-stimulated cyclic-nucleotide phosphodiesterase activity"/>
    <property type="evidence" value="ECO:0000318"/>
    <property type="project" value="GO_Central"/>
</dbReference>
<evidence type="ECO:0000256" key="7">
    <source>
        <dbReference type="SAM" id="MobiDB-lite"/>
    </source>
</evidence>
<dbReference type="Gene3D" id="3.30.450.40">
    <property type="match status" value="1"/>
</dbReference>
<name>A0A2A6BSY0_PRIPA</name>
<dbReference type="Pfam" id="PF00233">
    <property type="entry name" value="PDEase_I"/>
    <property type="match status" value="1"/>
</dbReference>
<feature type="compositionally biased region" description="Basic and acidic residues" evidence="7">
    <location>
        <begin position="843"/>
        <end position="856"/>
    </location>
</feature>
<evidence type="ECO:0000256" key="3">
    <source>
        <dbReference type="ARBA" id="ARBA00022535"/>
    </source>
</evidence>
<dbReference type="InterPro" id="IPR023088">
    <property type="entry name" value="PDEase"/>
</dbReference>
<dbReference type="GO" id="GO:0004115">
    <property type="term" value="F:3',5'-cyclic-AMP phosphodiesterase activity"/>
    <property type="evidence" value="ECO:0000318"/>
    <property type="project" value="GO_Central"/>
</dbReference>
<comment type="cofactor">
    <cofactor evidence="6">
        <name>a divalent metal cation</name>
        <dbReference type="ChEBI" id="CHEBI:60240"/>
    </cofactor>
    <text evidence="6">Binds 2 divalent metal cations per subunit. Site 1 may preferentially bind zinc ions, while site 2 has a preference for magnesium and/or manganese ions.</text>
</comment>
<dbReference type="InterPro" id="IPR003018">
    <property type="entry name" value="GAF"/>
</dbReference>
<dbReference type="PANTHER" id="PTHR11347">
    <property type="entry name" value="CYCLIC NUCLEOTIDE PHOSPHODIESTERASE"/>
    <property type="match status" value="1"/>
</dbReference>
<dbReference type="GO" id="GO:0007602">
    <property type="term" value="P:phototransduction"/>
    <property type="evidence" value="ECO:0007669"/>
    <property type="project" value="EnsemblMetazoa"/>
</dbReference>
<dbReference type="OrthoDB" id="295473at2759"/>
<keyword evidence="9" id="KW-1185">Reference proteome</keyword>
<dbReference type="PRINTS" id="PR00387">
    <property type="entry name" value="PDIESTERASE1"/>
</dbReference>
<dbReference type="GO" id="GO:0010754">
    <property type="term" value="P:negative regulation of cGMP-mediated signaling"/>
    <property type="evidence" value="ECO:0000318"/>
    <property type="project" value="GO_Central"/>
</dbReference>
<feature type="region of interest" description="Disordered" evidence="7">
    <location>
        <begin position="1"/>
        <end position="55"/>
    </location>
</feature>
<dbReference type="Gene3D" id="1.10.1300.10">
    <property type="entry name" value="3'5'-cyclic nucleotide phosphodiesterase, catalytic domain"/>
    <property type="match status" value="1"/>
</dbReference>
<dbReference type="SMART" id="SM00065">
    <property type="entry name" value="GAF"/>
    <property type="match status" value="1"/>
</dbReference>
<evidence type="ECO:0000256" key="2">
    <source>
        <dbReference type="ARBA" id="ARBA00007648"/>
    </source>
</evidence>
<keyword evidence="4 6" id="KW-0479">Metal-binding</keyword>
<accession>A0A8R1YDI5</accession>
<accession>A0A2A6BSY0</accession>
<dbReference type="Proteomes" id="UP000005239">
    <property type="component" value="Unassembled WGS sequence"/>
</dbReference>
<dbReference type="GO" id="GO:0032528">
    <property type="term" value="P:microvillus organization"/>
    <property type="evidence" value="ECO:0007669"/>
    <property type="project" value="EnsemblMetazoa"/>
</dbReference>
<dbReference type="GO" id="GO:0007635">
    <property type="term" value="P:chemosensory behavior"/>
    <property type="evidence" value="ECO:0007669"/>
    <property type="project" value="EnsemblMetazoa"/>
</dbReference>
<dbReference type="EC" id="3.1.4.-" evidence="6"/>
<dbReference type="InterPro" id="IPR029016">
    <property type="entry name" value="GAF-like_dom_sf"/>
</dbReference>
<evidence type="ECO:0000256" key="1">
    <source>
        <dbReference type="ARBA" id="ARBA00001073"/>
    </source>
</evidence>